<evidence type="ECO:0000256" key="1">
    <source>
        <dbReference type="ARBA" id="ARBA00022676"/>
    </source>
</evidence>
<dbReference type="EMBL" id="JAEAOA010001427">
    <property type="protein sequence ID" value="KAK3582203.1"/>
    <property type="molecule type" value="Genomic_DNA"/>
</dbReference>
<feature type="active site" description="Nucleophile" evidence="4">
    <location>
        <position position="267"/>
    </location>
</feature>
<dbReference type="EC" id="2.4.2.64" evidence="4"/>
<dbReference type="InterPro" id="IPR050076">
    <property type="entry name" value="ArchSynthase1/Queuine_TRR"/>
</dbReference>
<comment type="similarity">
    <text evidence="4">Belongs to the queuine tRNA-ribosyltransferase family.</text>
</comment>
<dbReference type="GO" id="GO:0008479">
    <property type="term" value="F:tRNA-guanosine(34) queuine transglycosylase activity"/>
    <property type="evidence" value="ECO:0007669"/>
    <property type="project" value="UniProtKB-UniRule"/>
</dbReference>
<comment type="caution">
    <text evidence="6">The sequence shown here is derived from an EMBL/GenBank/DDBJ whole genome shotgun (WGS) entry which is preliminary data.</text>
</comment>
<gene>
    <name evidence="6" type="ORF">CHS0354_023739</name>
</gene>
<feature type="active site" description="Proton acceptor" evidence="4">
    <location>
        <position position="88"/>
    </location>
</feature>
<reference evidence="6" key="1">
    <citation type="journal article" date="2021" name="Genome Biol. Evol.">
        <title>A High-Quality Reference Genome for a Parasitic Bivalve with Doubly Uniparental Inheritance (Bivalvia: Unionida).</title>
        <authorList>
            <person name="Smith C.H."/>
        </authorList>
    </citation>
    <scope>NUCLEOTIDE SEQUENCE</scope>
    <source>
        <strain evidence="6">CHS0354</strain>
    </source>
</reference>
<evidence type="ECO:0000256" key="3">
    <source>
        <dbReference type="ARBA" id="ARBA00022694"/>
    </source>
</evidence>
<reference evidence="6" key="2">
    <citation type="journal article" date="2021" name="Genome Biol. Evol.">
        <title>Developing a high-quality reference genome for a parasitic bivalve with doubly uniparental inheritance (Bivalvia: Unionida).</title>
        <authorList>
            <person name="Smith C.H."/>
        </authorList>
    </citation>
    <scope>NUCLEOTIDE SEQUENCE</scope>
    <source>
        <strain evidence="6">CHS0354</strain>
        <tissue evidence="6">Mantle</tissue>
    </source>
</reference>
<dbReference type="PANTHER" id="PTHR46499">
    <property type="entry name" value="QUEUINE TRNA-RIBOSYLTRANSFERASE"/>
    <property type="match status" value="1"/>
</dbReference>
<dbReference type="GO" id="GO:0005829">
    <property type="term" value="C:cytosol"/>
    <property type="evidence" value="ECO:0007669"/>
    <property type="project" value="TreeGrafter"/>
</dbReference>
<dbReference type="InterPro" id="IPR004803">
    <property type="entry name" value="TGT"/>
</dbReference>
<feature type="domain" description="tRNA-guanine(15) transglycosylase-like" evidence="5">
    <location>
        <begin position="10"/>
        <end position="368"/>
    </location>
</feature>
<dbReference type="AlphaFoldDB" id="A0AAE0RZ57"/>
<protein>
    <recommendedName>
        <fullName evidence="4">Queuine tRNA-ribosyltransferase catalytic subunit 1</fullName>
        <ecNumber evidence="4">2.4.2.64</ecNumber>
    </recommendedName>
    <alternativeName>
        <fullName evidence="4">Guanine insertion enzyme</fullName>
    </alternativeName>
    <alternativeName>
        <fullName evidence="4">tRNA-guanine transglycosylase</fullName>
    </alternativeName>
</protein>
<keyword evidence="1 4" id="KW-0328">Glycosyltransferase</keyword>
<feature type="binding site" evidence="4">
    <location>
        <position position="217"/>
    </location>
    <ligand>
        <name>substrate</name>
    </ligand>
</feature>
<dbReference type="Pfam" id="PF01702">
    <property type="entry name" value="TGT"/>
    <property type="match status" value="1"/>
</dbReference>
<dbReference type="NCBIfam" id="TIGR00430">
    <property type="entry name" value="Q_tRNA_tgt"/>
    <property type="match status" value="1"/>
</dbReference>
<evidence type="ECO:0000313" key="7">
    <source>
        <dbReference type="Proteomes" id="UP001195483"/>
    </source>
</evidence>
<feature type="binding site" evidence="4">
    <location>
        <position position="190"/>
    </location>
    <ligand>
        <name>substrate</name>
    </ligand>
</feature>
<dbReference type="GO" id="GO:0008616">
    <property type="term" value="P:tRNA queuosine(34) biosynthetic process"/>
    <property type="evidence" value="ECO:0007669"/>
    <property type="project" value="TreeGrafter"/>
</dbReference>
<feature type="binding site" evidence="4">
    <location>
        <position position="142"/>
    </location>
    <ligand>
        <name>substrate</name>
    </ligand>
</feature>
<keyword evidence="4" id="KW-0963">Cytoplasm</keyword>
<evidence type="ECO:0000313" key="6">
    <source>
        <dbReference type="EMBL" id="KAK3582203.1"/>
    </source>
</evidence>
<evidence type="ECO:0000256" key="4">
    <source>
        <dbReference type="HAMAP-Rule" id="MF_03218"/>
    </source>
</evidence>
<feature type="region of interest" description="RNA binding; important for wobble base 34 recognition" evidence="4">
    <location>
        <begin position="272"/>
        <end position="276"/>
    </location>
</feature>
<comment type="subunit">
    <text evidence="4">Heterodimer of a catalytic subunit and an accessory subunit.</text>
</comment>
<feature type="region of interest" description="RNA binding" evidence="4">
    <location>
        <begin position="248"/>
        <end position="254"/>
    </location>
</feature>
<dbReference type="Gene3D" id="3.20.20.105">
    <property type="entry name" value="Queuine tRNA-ribosyltransferase-like"/>
    <property type="match status" value="1"/>
</dbReference>
<comment type="caution">
    <text evidence="4">Lacks conserved residue(s) required for the propagation of feature annotation.</text>
</comment>
<dbReference type="Proteomes" id="UP001195483">
    <property type="component" value="Unassembled WGS sequence"/>
</dbReference>
<accession>A0AAE0RZ57</accession>
<name>A0AAE0RZ57_9BIVA</name>
<comment type="subcellular location">
    <subcellularLocation>
        <location evidence="4">Cytoplasm</location>
    </subcellularLocation>
</comment>
<proteinExistence type="inferred from homology"/>
<dbReference type="HAMAP" id="MF_00168">
    <property type="entry name" value="Q_tRNA_Tgt"/>
    <property type="match status" value="1"/>
</dbReference>
<sequence>MFELIKQVGEARVGRVVTNRGEILTPVFMPVGTRATVRGVHQHELMRMNSQVILSNTYHLYLKPGMVVLKNAGGLHKFMGWEKPILTDSGGFQAFSLAGLREISEQGINFKSHIDGSKHMFTPENVIDFQRVIGSDIVMPLDECPAYSESKNYIEKSTERTIRWAERSRVRFENTSPLYEKEQFLFAITQGGVHKDLRESCSKLLIEMNFDGYAIGGLAVGESEEVLYETLDFASSCLPKEKPRYLMGVGTPSNILNAIERGVDMFDCVIPTREGRNGRVYTKGGTLSIRSARYANDFSRLDEEIESSASHFSKAYIRHLLTINEMLGLMLCSIHNVVFFLWLAGTAREKILDGSFKFWKEEFLATYDKN</sequence>
<dbReference type="InterPro" id="IPR002616">
    <property type="entry name" value="tRNA_ribo_trans-like"/>
</dbReference>
<evidence type="ECO:0000259" key="5">
    <source>
        <dbReference type="Pfam" id="PF01702"/>
    </source>
</evidence>
<keyword evidence="2 4" id="KW-0808">Transferase</keyword>
<evidence type="ECO:0000256" key="2">
    <source>
        <dbReference type="ARBA" id="ARBA00022679"/>
    </source>
</evidence>
<organism evidence="6 7">
    <name type="scientific">Potamilus streckersoni</name>
    <dbReference type="NCBI Taxonomy" id="2493646"/>
    <lineage>
        <taxon>Eukaryota</taxon>
        <taxon>Metazoa</taxon>
        <taxon>Spiralia</taxon>
        <taxon>Lophotrochozoa</taxon>
        <taxon>Mollusca</taxon>
        <taxon>Bivalvia</taxon>
        <taxon>Autobranchia</taxon>
        <taxon>Heteroconchia</taxon>
        <taxon>Palaeoheterodonta</taxon>
        <taxon>Unionida</taxon>
        <taxon>Unionoidea</taxon>
        <taxon>Unionidae</taxon>
        <taxon>Ambleminae</taxon>
        <taxon>Lampsilini</taxon>
        <taxon>Potamilus</taxon>
    </lineage>
</organism>
<comment type="catalytic activity">
    <reaction evidence="4">
        <text>guanosine(34) in tRNA + queuine = queuosine(34) in tRNA + guanine</text>
        <dbReference type="Rhea" id="RHEA:16633"/>
        <dbReference type="Rhea" id="RHEA-COMP:10341"/>
        <dbReference type="Rhea" id="RHEA-COMP:18571"/>
        <dbReference type="ChEBI" id="CHEBI:16235"/>
        <dbReference type="ChEBI" id="CHEBI:17433"/>
        <dbReference type="ChEBI" id="CHEBI:74269"/>
        <dbReference type="ChEBI" id="CHEBI:194431"/>
        <dbReference type="EC" id="2.4.2.64"/>
    </reaction>
</comment>
<dbReference type="InterPro" id="IPR036511">
    <property type="entry name" value="TGT-like_sf"/>
</dbReference>
<keyword evidence="3 4" id="KW-0819">tRNA processing</keyword>
<comment type="function">
    <text evidence="4">Catalytic subunit of the queuine tRNA-ribosyltransferase (TGT) that catalyzes the base-exchange of a guanine (G) residue with queuine (Q) at position 34 (anticodon wobble position) in tRNAs with GU(N) anticodons (tRNA-Asp, -Asn, -His and -Tyr), resulting in the hypermodified nucleoside queuosine (7-(((4,5-cis-dihydroxy-2-cyclopenten-1-yl)amino)methyl)-7-deazaguanosine). Catalysis occurs through a double-displacement mechanism. The nucleophile active site attacks the C1' of nucleotide 34 to detach the guanine base from the RNA, forming a covalent enzyme-RNA intermediate. The proton acceptor active site deprotonates the incoming queuine, allowing a nucleophilic attack on the C1' of the ribose to form the product.</text>
</comment>
<dbReference type="PANTHER" id="PTHR46499:SF1">
    <property type="entry name" value="QUEUINE TRNA-RIBOSYLTRANSFERASE"/>
    <property type="match status" value="1"/>
</dbReference>
<dbReference type="NCBIfam" id="TIGR00449">
    <property type="entry name" value="tgt_general"/>
    <property type="match status" value="1"/>
</dbReference>
<keyword evidence="7" id="KW-1185">Reference proteome</keyword>
<feature type="binding site" evidence="4">
    <location>
        <begin position="88"/>
        <end position="92"/>
    </location>
    <ligand>
        <name>substrate</name>
    </ligand>
</feature>
<reference evidence="6" key="3">
    <citation type="submission" date="2023-05" db="EMBL/GenBank/DDBJ databases">
        <authorList>
            <person name="Smith C.H."/>
        </authorList>
    </citation>
    <scope>NUCLEOTIDE SEQUENCE</scope>
    <source>
        <strain evidence="6">CHS0354</strain>
        <tissue evidence="6">Mantle</tissue>
    </source>
</reference>
<dbReference type="SUPFAM" id="SSF51713">
    <property type="entry name" value="tRNA-guanine transglycosylase"/>
    <property type="match status" value="1"/>
</dbReference>